<organism evidence="1 2">
    <name type="scientific">OM182 bacterium MED-G28</name>
    <dbReference type="NCBI Taxonomy" id="1986256"/>
    <lineage>
        <taxon>Bacteria</taxon>
        <taxon>Pseudomonadati</taxon>
        <taxon>Pseudomonadota</taxon>
        <taxon>Gammaproteobacteria</taxon>
        <taxon>OMG group</taxon>
        <taxon>OM182 clade</taxon>
    </lineage>
</organism>
<dbReference type="Proteomes" id="UP000219329">
    <property type="component" value="Unassembled WGS sequence"/>
</dbReference>
<evidence type="ECO:0008006" key="3">
    <source>
        <dbReference type="Google" id="ProtNLM"/>
    </source>
</evidence>
<dbReference type="EMBL" id="NTJZ01000022">
    <property type="protein sequence ID" value="PDH32131.1"/>
    <property type="molecule type" value="Genomic_DNA"/>
</dbReference>
<dbReference type="AlphaFoldDB" id="A0A2A5W6Y8"/>
<comment type="caution">
    <text evidence="1">The sequence shown here is derived from an EMBL/GenBank/DDBJ whole genome shotgun (WGS) entry which is preliminary data.</text>
</comment>
<evidence type="ECO:0000313" key="1">
    <source>
        <dbReference type="EMBL" id="PDH32131.1"/>
    </source>
</evidence>
<evidence type="ECO:0000313" key="2">
    <source>
        <dbReference type="Proteomes" id="UP000219329"/>
    </source>
</evidence>
<name>A0A2A5W6Y8_9GAMM</name>
<gene>
    <name evidence="1" type="ORF">CNF02_12945</name>
</gene>
<proteinExistence type="predicted"/>
<accession>A0A2A5W6Y8</accession>
<protein>
    <recommendedName>
        <fullName evidence="3">DUF4440 domain-containing protein</fullName>
    </recommendedName>
</protein>
<reference evidence="1 2" key="1">
    <citation type="submission" date="2017-08" db="EMBL/GenBank/DDBJ databases">
        <title>Fine stratification of microbial communities through a metagenomic profile of the photic zone.</title>
        <authorList>
            <person name="Haro-Moreno J.M."/>
            <person name="Lopez-Perez M."/>
            <person name="De La Torre J."/>
            <person name="Picazo A."/>
            <person name="Camacho A."/>
            <person name="Rodriguez-Valera F."/>
        </authorList>
    </citation>
    <scope>NUCLEOTIDE SEQUENCE [LARGE SCALE GENOMIC DNA]</scope>
    <source>
        <strain evidence="1">MED-G28</strain>
    </source>
</reference>
<sequence>MNSNTDPNITLIKTEFEIMLERFSAGDSTAVTKYMQFPALGINTPTTVFNTIEEFINFVDSYPLQEDYSYTKSDRMDIYPIGGPIYCLDYDYSRFNDHDELLSEGRGIYLYSNETGSWKVFSFWNGDRE</sequence>